<organism evidence="3 4">
    <name type="scientific">Globisporangium ultimum (strain ATCC 200006 / CBS 805.95 / DAOM BR144)</name>
    <name type="common">Pythium ultimum</name>
    <dbReference type="NCBI Taxonomy" id="431595"/>
    <lineage>
        <taxon>Eukaryota</taxon>
        <taxon>Sar</taxon>
        <taxon>Stramenopiles</taxon>
        <taxon>Oomycota</taxon>
        <taxon>Peronosporomycetes</taxon>
        <taxon>Pythiales</taxon>
        <taxon>Pythiaceae</taxon>
        <taxon>Globisporangium</taxon>
    </lineage>
</organism>
<dbReference type="VEuPathDB" id="FungiDB:PYU1_G000932"/>
<reference evidence="4" key="1">
    <citation type="journal article" date="2010" name="Genome Biol.">
        <title>Genome sequence of the necrotrophic plant pathogen Pythium ultimum reveals original pathogenicity mechanisms and effector repertoire.</title>
        <authorList>
            <person name="Levesque C.A."/>
            <person name="Brouwer H."/>
            <person name="Cano L."/>
            <person name="Hamilton J.P."/>
            <person name="Holt C."/>
            <person name="Huitema E."/>
            <person name="Raffaele S."/>
            <person name="Robideau G.P."/>
            <person name="Thines M."/>
            <person name="Win J."/>
            <person name="Zerillo M.M."/>
            <person name="Beakes G.W."/>
            <person name="Boore J.L."/>
            <person name="Busam D."/>
            <person name="Dumas B."/>
            <person name="Ferriera S."/>
            <person name="Fuerstenberg S.I."/>
            <person name="Gachon C.M."/>
            <person name="Gaulin E."/>
            <person name="Govers F."/>
            <person name="Grenville-Briggs L."/>
            <person name="Horner N."/>
            <person name="Hostetler J."/>
            <person name="Jiang R.H."/>
            <person name="Johnson J."/>
            <person name="Krajaejun T."/>
            <person name="Lin H."/>
            <person name="Meijer H.J."/>
            <person name="Moore B."/>
            <person name="Morris P."/>
            <person name="Phuntmart V."/>
            <person name="Puiu D."/>
            <person name="Shetty J."/>
            <person name="Stajich J.E."/>
            <person name="Tripathy S."/>
            <person name="Wawra S."/>
            <person name="van West P."/>
            <person name="Whitty B.R."/>
            <person name="Coutinho P.M."/>
            <person name="Henrissat B."/>
            <person name="Martin F."/>
            <person name="Thomas P.D."/>
            <person name="Tyler B.M."/>
            <person name="De Vries R.P."/>
            <person name="Kamoun S."/>
            <person name="Yandell M."/>
            <person name="Tisserat N."/>
            <person name="Buell C.R."/>
        </authorList>
    </citation>
    <scope>NUCLEOTIDE SEQUENCE</scope>
    <source>
        <strain evidence="4">DAOM:BR144</strain>
    </source>
</reference>
<proteinExistence type="predicted"/>
<feature type="region of interest" description="Disordered" evidence="1">
    <location>
        <begin position="298"/>
        <end position="318"/>
    </location>
</feature>
<feature type="compositionally biased region" description="Basic and acidic residues" evidence="1">
    <location>
        <begin position="350"/>
        <end position="360"/>
    </location>
</feature>
<dbReference type="Proteomes" id="UP000019132">
    <property type="component" value="Unassembled WGS sequence"/>
</dbReference>
<dbReference type="eggNOG" id="ENOG502S7K7">
    <property type="taxonomic scope" value="Eukaryota"/>
</dbReference>
<feature type="domain" description="CCHC-type" evidence="2">
    <location>
        <begin position="451"/>
        <end position="467"/>
    </location>
</feature>
<dbReference type="AlphaFoldDB" id="K3W7J1"/>
<name>K3W7J1_GLOUD</name>
<sequence length="516" mass="58417">MAPASFQRLHAAPLAELPADDPALTGAPHGADAPADDNGDARKRAVLDIDWNNHDVETLVLVKRCLAKQNASSPCRCLQCSALRVQQRSLVHYRCSLAACRHQEFPDYLELFEHQMNAHGRIYLHGNRIRQDLFHQHRGKTPHPPVTVYIGQQYNRPGYMPTQWSLQRVDEERESLREKFHAMRAALDPTHPMWFVHYVWNAFEAAYAQVQQGGLAQLHAQYQMALEHYASSLVHPVDARRFQDGAASVGNGRNWLLSPEFERAKFATPFRYEIPSGDDGFSTSDDDESAGKNSATLLLETGRAQKRKRPEPASEHITPAETQECPFWQRYLEPVDLELFKASVSSKAPPSEDVRERYESTRQYNSSYKPRRQRVPPKVPLIRMIPEVPEVEEILEVFKKKKKGRTKAVVRKPIMRVITAVSRRCAICQELGHKNVTCPQQKADSKKHTVQCSNCSEFGHNKATCKNSPRVFKKKRIRVRQKFTVAQLDAMSAALLGKTSSEASATQPENAVAGVE</sequence>
<evidence type="ECO:0000256" key="1">
    <source>
        <dbReference type="SAM" id="MobiDB-lite"/>
    </source>
</evidence>
<feature type="region of interest" description="Disordered" evidence="1">
    <location>
        <begin position="18"/>
        <end position="39"/>
    </location>
</feature>
<dbReference type="SMART" id="SM00343">
    <property type="entry name" value="ZnF_C2HC"/>
    <property type="match status" value="2"/>
</dbReference>
<dbReference type="HOGENOM" id="CLU_528429_0_0_1"/>
<dbReference type="Gene3D" id="4.10.60.10">
    <property type="entry name" value="Zinc finger, CCHC-type"/>
    <property type="match status" value="1"/>
</dbReference>
<reference evidence="3" key="3">
    <citation type="submission" date="2015-02" db="UniProtKB">
        <authorList>
            <consortium name="EnsemblProtists"/>
        </authorList>
    </citation>
    <scope>IDENTIFICATION</scope>
    <source>
        <strain evidence="3">DAOM BR144</strain>
    </source>
</reference>
<feature type="domain" description="CCHC-type" evidence="2">
    <location>
        <begin position="424"/>
        <end position="440"/>
    </location>
</feature>
<evidence type="ECO:0000259" key="2">
    <source>
        <dbReference type="SMART" id="SM00343"/>
    </source>
</evidence>
<dbReference type="InterPro" id="IPR001878">
    <property type="entry name" value="Znf_CCHC"/>
</dbReference>
<dbReference type="SUPFAM" id="SSF57756">
    <property type="entry name" value="Retrovirus zinc finger-like domains"/>
    <property type="match status" value="1"/>
</dbReference>
<evidence type="ECO:0000313" key="4">
    <source>
        <dbReference type="Proteomes" id="UP000019132"/>
    </source>
</evidence>
<reference evidence="4" key="2">
    <citation type="submission" date="2010-04" db="EMBL/GenBank/DDBJ databases">
        <authorList>
            <person name="Buell R."/>
            <person name="Hamilton J."/>
            <person name="Hostetler J."/>
        </authorList>
    </citation>
    <scope>NUCLEOTIDE SEQUENCE [LARGE SCALE GENOMIC DNA]</scope>
    <source>
        <strain evidence="4">DAOM:BR144</strain>
    </source>
</reference>
<dbReference type="GO" id="GO:0003676">
    <property type="term" value="F:nucleic acid binding"/>
    <property type="evidence" value="ECO:0007669"/>
    <property type="project" value="InterPro"/>
</dbReference>
<dbReference type="GO" id="GO:0008270">
    <property type="term" value="F:zinc ion binding"/>
    <property type="evidence" value="ECO:0007669"/>
    <property type="project" value="InterPro"/>
</dbReference>
<accession>K3W7J1</accession>
<feature type="compositionally biased region" description="Low complexity" evidence="1">
    <location>
        <begin position="18"/>
        <end position="33"/>
    </location>
</feature>
<dbReference type="EnsemblProtists" id="PYU1_T000932">
    <property type="protein sequence ID" value="PYU1_T000932"/>
    <property type="gene ID" value="PYU1_G000932"/>
</dbReference>
<feature type="region of interest" description="Disordered" evidence="1">
    <location>
        <begin position="346"/>
        <end position="373"/>
    </location>
</feature>
<evidence type="ECO:0000313" key="3">
    <source>
        <dbReference type="EnsemblProtists" id="PYU1_T000932"/>
    </source>
</evidence>
<dbReference type="InterPro" id="IPR036875">
    <property type="entry name" value="Znf_CCHC_sf"/>
</dbReference>
<keyword evidence="4" id="KW-1185">Reference proteome</keyword>
<dbReference type="InParanoid" id="K3W7J1"/>
<dbReference type="EMBL" id="GL376620">
    <property type="status" value="NOT_ANNOTATED_CDS"/>
    <property type="molecule type" value="Genomic_DNA"/>
</dbReference>
<protein>
    <recommendedName>
        <fullName evidence="2">CCHC-type domain-containing protein</fullName>
    </recommendedName>
</protein>